<dbReference type="Gene3D" id="2.60.40.10">
    <property type="entry name" value="Immunoglobulins"/>
    <property type="match status" value="3"/>
</dbReference>
<dbReference type="InterPro" id="IPR055372">
    <property type="entry name" value="CBM96"/>
</dbReference>
<dbReference type="InterPro" id="IPR001611">
    <property type="entry name" value="Leu-rich_rpt"/>
</dbReference>
<dbReference type="eggNOG" id="COG4886">
    <property type="taxonomic scope" value="Bacteria"/>
</dbReference>
<dbReference type="SUPFAM" id="SSF52058">
    <property type="entry name" value="L domain-like"/>
    <property type="match status" value="1"/>
</dbReference>
<dbReference type="eggNOG" id="COG4625">
    <property type="taxonomic scope" value="Bacteria"/>
</dbReference>
<dbReference type="InterPro" id="IPR013783">
    <property type="entry name" value="Ig-like_fold"/>
</dbReference>
<dbReference type="PROSITE" id="PS50093">
    <property type="entry name" value="PKD"/>
    <property type="match status" value="1"/>
</dbReference>
<dbReference type="InterPro" id="IPR032812">
    <property type="entry name" value="SbsA_Ig"/>
</dbReference>
<proteinExistence type="predicted"/>
<dbReference type="NCBIfam" id="TIGR02167">
    <property type="entry name" value="Liste_lipo_26"/>
    <property type="match status" value="4"/>
</dbReference>
<keyword evidence="5" id="KW-0677">Repeat</keyword>
<dbReference type="eggNOG" id="COG1361">
    <property type="taxonomic scope" value="Bacteria"/>
</dbReference>
<reference evidence="8" key="1">
    <citation type="submission" date="2010-10" db="EMBL/GenBank/DDBJ databases">
        <title>The complete genome of Halanaerobium praevalens DSM 2228.</title>
        <authorList>
            <consortium name="US DOE Joint Genome Institute (JGI-PGF)"/>
            <person name="Lucas S."/>
            <person name="Copeland A."/>
            <person name="Lapidus A."/>
            <person name="Glavina del Rio T."/>
            <person name="Dalin E."/>
            <person name="Tice H."/>
            <person name="Bruce D."/>
            <person name="Goodwin L."/>
            <person name="Pitluck S."/>
            <person name="Kyrpides N."/>
            <person name="Mavromatis K."/>
            <person name="Ivanova N."/>
            <person name="Ovchinnikova G."/>
            <person name="Chertkov O."/>
            <person name="Detter J.C."/>
            <person name="Han C."/>
            <person name="Larimer F."/>
            <person name="Land M."/>
            <person name="Hauser L."/>
            <person name="Markowitz V."/>
            <person name="Cheng J.-F."/>
            <person name="Hugenholtz P."/>
            <person name="Woyke T."/>
            <person name="Wu D."/>
            <person name="Tindall B."/>
            <person name="Pomrenke H.G."/>
            <person name="Brambilla E."/>
            <person name="Klenk H.-P."/>
            <person name="Eisen J.A."/>
        </authorList>
    </citation>
    <scope>NUCLEOTIDE SEQUENCE [LARGE SCALE GENOMIC DNA]</scope>
    <source>
        <strain evidence="8">ATCC 33744 / DSM 2228 / GSL</strain>
    </source>
</reference>
<dbReference type="eggNOG" id="COG5492">
    <property type="taxonomic scope" value="Bacteria"/>
</dbReference>
<dbReference type="InterPro" id="IPR050836">
    <property type="entry name" value="SDS22/Internalin_LRR"/>
</dbReference>
<dbReference type="Pfam" id="PF03382">
    <property type="entry name" value="DUF285"/>
    <property type="match status" value="2"/>
</dbReference>
<feature type="domain" description="PKD" evidence="6">
    <location>
        <begin position="451"/>
        <end position="481"/>
    </location>
</feature>
<dbReference type="eggNOG" id="COG2356">
    <property type="taxonomic scope" value="Bacteria"/>
</dbReference>
<keyword evidence="3" id="KW-0433">Leucine-rich repeat</keyword>
<dbReference type="PATRIC" id="fig|572479.3.peg.1157"/>
<evidence type="ECO:0000256" key="2">
    <source>
        <dbReference type="ARBA" id="ARBA00022525"/>
    </source>
</evidence>
<organism evidence="7 8">
    <name type="scientific">Halanaerobium praevalens (strain ATCC 33744 / DSM 2228 / GSL)</name>
    <dbReference type="NCBI Taxonomy" id="572479"/>
    <lineage>
        <taxon>Bacteria</taxon>
        <taxon>Bacillati</taxon>
        <taxon>Bacillota</taxon>
        <taxon>Clostridia</taxon>
        <taxon>Halanaerobiales</taxon>
        <taxon>Halanaerobiaceae</taxon>
        <taxon>Halanaerobium</taxon>
    </lineage>
</organism>
<accession>E3DM15</accession>
<dbReference type="eggNOG" id="COG3409">
    <property type="taxonomic scope" value="Bacteria"/>
</dbReference>
<dbReference type="STRING" id="572479.Hprae_1145"/>
<dbReference type="Pfam" id="PF12799">
    <property type="entry name" value="LRR_4"/>
    <property type="match status" value="1"/>
</dbReference>
<dbReference type="EMBL" id="CP002175">
    <property type="protein sequence ID" value="ADO77293.1"/>
    <property type="molecule type" value="Genomic_DNA"/>
</dbReference>
<dbReference type="InterPro" id="IPR032675">
    <property type="entry name" value="LRR_dom_sf"/>
</dbReference>
<dbReference type="SMART" id="SM00369">
    <property type="entry name" value="LRR_TYP"/>
    <property type="match status" value="3"/>
</dbReference>
<keyword evidence="8" id="KW-1185">Reference proteome</keyword>
<evidence type="ECO:0000313" key="8">
    <source>
        <dbReference type="Proteomes" id="UP000006866"/>
    </source>
</evidence>
<dbReference type="InterPro" id="IPR001434">
    <property type="entry name" value="OmcB-like_DUF11"/>
</dbReference>
<evidence type="ECO:0000256" key="4">
    <source>
        <dbReference type="ARBA" id="ARBA00022729"/>
    </source>
</evidence>
<dbReference type="PROSITE" id="PS51450">
    <property type="entry name" value="LRR"/>
    <property type="match status" value="5"/>
</dbReference>
<dbReference type="Pfam" id="PF24517">
    <property type="entry name" value="CBM96"/>
    <property type="match status" value="1"/>
</dbReference>
<keyword evidence="2" id="KW-0964">Secreted</keyword>
<dbReference type="Gene3D" id="3.80.10.10">
    <property type="entry name" value="Ribonuclease Inhibitor"/>
    <property type="match status" value="2"/>
</dbReference>
<dbReference type="PANTHER" id="PTHR46652">
    <property type="entry name" value="LEUCINE-RICH REPEAT AND IQ DOMAIN-CONTAINING PROTEIN 1-RELATED"/>
    <property type="match status" value="1"/>
</dbReference>
<comment type="subcellular location">
    <subcellularLocation>
        <location evidence="1">Secreted</location>
    </subcellularLocation>
</comment>
<reference evidence="7 8" key="2">
    <citation type="journal article" date="2011" name="Stand. Genomic Sci.">
        <title>Complete genome sequence of the extremely halophilic Halanaerobium praevalens type strain (GSL).</title>
        <authorList>
            <person name="Ivanova N."/>
            <person name="Sikorski J."/>
            <person name="Chertkov O."/>
            <person name="Nolan M."/>
            <person name="Lucas S."/>
            <person name="Hammon N."/>
            <person name="Deshpande S."/>
            <person name="Cheng J.F."/>
            <person name="Tapia R."/>
            <person name="Han C."/>
            <person name="Goodwin L."/>
            <person name="Pitluck S."/>
            <person name="Huntemann M."/>
            <person name="Liolios K."/>
            <person name="Pagani I."/>
            <person name="Mavromatis K."/>
            <person name="Ovchinikova G."/>
            <person name="Pati A."/>
            <person name="Chen A."/>
            <person name="Palaniappan K."/>
            <person name="Land M."/>
            <person name="Hauser L."/>
            <person name="Brambilla E.M."/>
            <person name="Kannan K.P."/>
            <person name="Rohde M."/>
            <person name="Tindall B.J."/>
            <person name="Goker M."/>
            <person name="Detter J.C."/>
            <person name="Woyke T."/>
            <person name="Bristow J."/>
            <person name="Eisen J.A."/>
            <person name="Markowitz V."/>
            <person name="Hugenholtz P."/>
            <person name="Kyrpides N.C."/>
            <person name="Klenk H.P."/>
            <person name="Lapidus A."/>
        </authorList>
    </citation>
    <scope>NUCLEOTIDE SEQUENCE [LARGE SCALE GENOMIC DNA]</scope>
    <source>
        <strain evidence="8">ATCC 33744 / DSM 2228 / GSL</strain>
    </source>
</reference>
<dbReference type="InterPro" id="IPR047589">
    <property type="entry name" value="DUF11_rpt"/>
</dbReference>
<protein>
    <submittedName>
        <fullName evidence="7">Conserved repeat domain protein</fullName>
    </submittedName>
</protein>
<evidence type="ECO:0000256" key="3">
    <source>
        <dbReference type="ARBA" id="ARBA00022614"/>
    </source>
</evidence>
<dbReference type="RefSeq" id="WP_014553321.1">
    <property type="nucleotide sequence ID" value="NC_017455.1"/>
</dbReference>
<name>E3DM15_HALPG</name>
<dbReference type="InterPro" id="IPR011889">
    <property type="entry name" value="Liste_lipo_26"/>
</dbReference>
<dbReference type="GO" id="GO:0005576">
    <property type="term" value="C:extracellular region"/>
    <property type="evidence" value="ECO:0007669"/>
    <property type="project" value="UniProtKB-SubCell"/>
</dbReference>
<gene>
    <name evidence="7" type="ordered locus">Hprae_1145</name>
</gene>
<dbReference type="InterPro" id="IPR025875">
    <property type="entry name" value="Leu-rich_rpt_4"/>
</dbReference>
<evidence type="ECO:0000256" key="1">
    <source>
        <dbReference type="ARBA" id="ARBA00004613"/>
    </source>
</evidence>
<evidence type="ECO:0000256" key="5">
    <source>
        <dbReference type="ARBA" id="ARBA00022737"/>
    </source>
</evidence>
<dbReference type="SUPFAM" id="SSF49478">
    <property type="entry name" value="Cna protein B-type domain"/>
    <property type="match status" value="1"/>
</dbReference>
<dbReference type="SMART" id="SM00365">
    <property type="entry name" value="LRR_SD22"/>
    <property type="match status" value="5"/>
</dbReference>
<keyword evidence="4" id="KW-0732">Signal</keyword>
<evidence type="ECO:0000313" key="7">
    <source>
        <dbReference type="EMBL" id="ADO77293.1"/>
    </source>
</evidence>
<dbReference type="Proteomes" id="UP000006866">
    <property type="component" value="Chromosome"/>
</dbReference>
<dbReference type="InterPro" id="IPR000601">
    <property type="entry name" value="PKD_dom"/>
</dbReference>
<dbReference type="eggNOG" id="COG1404">
    <property type="taxonomic scope" value="Bacteria"/>
</dbReference>
<sequence>MNKKNNKRLISIISSLIILITIFHLSTEISYAAQTTLNPTADVFIYDAGTYDSVDNAIGGRNVLFVGSGQNTIGWIDSAAALNYDLSTVNTTISSAELRIYIPNDGTALVGFPFVSLYGSNDDSWIEETSTNTTVPSQNVTILENNTSLSTGTWKTFDVTTFVKNQISEDQTATFLLKGATSGDNYFLFCSKEDTTYPPQLVVTYSTNSAPTINLDNPSANLNYGNSDNISISGTVSDSDSDDVTISATIDGKMQSTNVNGGSGSWILNWDIDSLNIAEGTYTNVTFTANDANSGTNTVDYTGDIVVDKTAPAISTLTPAAGTDNQGLNDDLVITFNKNVTIGTGNVEIYKADDTLVESIDVTDSTKVTSSGTDTITIDPATTLEGATEYYVQIASGAFVDKSGNAYPGINDKTSWNFTTVDAMVLEFDTNLSSGTTIELPLYGTVDVTVDWGDGSTNSYTSSGDKSHTYSSEGRYTVTISGDLTKFGKGNLTDKKNYKLTKVSYFGNLGLTSLSGAFKSCSNLEEVPQKLPVSVSNLSYAFASIDKSSITNLDKWNVSNVNDMSYMFSFASNFNQDLSAWDVGNVESMESMFSNASAFNGDIGSWNVVNVSDMSYMFKKASNFNQDLNGWNVGNVKNMEAMFSEASTFNGDIDIWNVSSVTNMSYMFKKASDFNQDLSGWDVSSVVNMEGMFREASNFNQDIGSWDVSSVTDMLEMFYGAISFNSDIGSWNVSSVVNMKGMFREASAFNQDLDSWNVSSVTNMKSMFDKATLFNGNLSNWNVSSVTTMNSMFANTNVFNGNLSSWNVSSVTNMSGMFALATAFDGDIGSWDVSNVTNMMGMFYNAASFDQDLSSWDVSSVTTMVVMFGGDAKITVANYNSILNSWSAQSVQNGVTLDAPNCMYSAVAETARQSLKDDHSWTINDGGQIIDISNLSPAAGTDNQGLNDDLVITFDKNVVVGRGNIKIYKASDDTLVESIDVTDSTKVTSSSTDTITIDPATTLAGATEYYVQIDSGAFKDQSGNAYPGMNDKTSWNFKTVINIPDSNLKQQILDRGIDNNGDGEISLSESVNLYTLKSFYTEISDLSGLEHFTSLDKLALYGGKKISDLSPLQNLTNLNSLTLTENVINNIDYLANLTNLTRLDLSSNKISDISVLANLTKLTELVLGSNIITDESDLSVLENLTELEHLSLEENEISNIDSLSNLSKLNYLHLGSTNVEDISSLKNLTALNFLNLNSTYINDEDLTILSNFKSLTELYLQSSNDKISDISVVADLTNLKYLYLGYNEISDIRALSDLTKLTSLYNLNANPLYKQDTPNSIFLETLTVGGENYDIYVPAGEVKTSSNMNEENLANSSISLKIYPTTFADNSLDKSNFILENAPAGLSIESVDYINDKECKINFAYDGRDFDADITDMRIKIKSAELAADEYANIYSEANGTQLVFKDDIPTITVTADEESITISDDGSLILGEEEGEIITVKLTGGEFVSTINSNNWTVSNLPEGVSVGSISRIDDRTVEITLSGNSVEGAYTEDITDLTVSCSFEEYIESEWDELLTASSGVRMIADNEPPVIKSLSPENGGISKGLNDDLIITFNEIVNKGRGNIVIKRAFDDSTVERIDVSKERVSGEGTDRITIKRETALEEATEYYVQIDSGAFEDKAGNIYAGIADKSTWKFKSIARPKMKVSMSDSYENGQTLAAGEMITYQIEIENTGLAELKDAKIFAPIPSNTTYVSGSTTLNGQKVADDNGNCPLMAGFAVNSPDAEEGVISHQPGNKVNLTYSVKVAKESVLGSVIKNQVELNGNDFEGNPIKSILSDDPATKALKDLTRSQIGNLPILESEREIIDENKGDIEKGDRLEITNKIRNVGTKKAAEVNINDLLPEDTTLVSDSLSIIEKEIETAVNRKDFNWKNLLAITDDCLKTAINKIKNYNTVKAQSELPYQIEDGQIIVNLDALEVGAEIVLSYEVIVNADIAEGEIIKSSGTVSAANTKQVKSEKDVVVGKSPILAAEISARDINGGELEVKDLIEYKLTIENNGNMEANNLNVKNPLAEGLNYIAQSTNLNGLFLNDVGSDSQLENGLDYGSIKAGEKIEIRYQAEVKETAASKRITSQLTYEADSGNLSGSAEVLIQVGASPGNVKISGKAISEQPDIPEGWLIELYQAKNKLGSLVLNSEGNFSFNGLSAQVDYELLIKHPETKVIYNKLLISSDQVEAGVVNNFEHNEAEDQDLKIDPEGVIYDSLTKDAVAGAKVILLDDNDQIIDEQTTGADGRYNFLPSPGEYRIEVEVPAGYSKQFPSQIIEVETGSLDPDTAVDADSTTPEFEVVSNSQPPALISNSKYYLSFSLEAGDPDIINNHIPIDPIQDKMISLTKTANKNQAAVGDFIQYKIEIINNSNQKIDDLKIYDKLPTTFKYVKGSAVIERENGLDSKIIVSDANSKIINWGSLAVEKDQKIIISYLLVVGTAANSNQQYINKAYAEKDDLIISNTAEESVLIKGDPLFSASIIIGKVFNDKNNNGIQDLGEKGIAGVKLITLKGEIITTDSQGRYHIVYETKNTTKLGQTAVIKLDHRSLPKGTKVISNNPVIIKLPKALMRKVNFAVTQ</sequence>
<dbReference type="InterPro" id="IPR005046">
    <property type="entry name" value="DUF285"/>
</dbReference>
<dbReference type="NCBIfam" id="TIGR01451">
    <property type="entry name" value="B_ant_repeat"/>
    <property type="match status" value="4"/>
</dbReference>
<dbReference type="Pfam" id="PF01345">
    <property type="entry name" value="DUF11"/>
    <property type="match status" value="2"/>
</dbReference>
<dbReference type="PANTHER" id="PTHR46652:SF3">
    <property type="entry name" value="LEUCINE-RICH REPEAT-CONTAINING PROTEIN 9"/>
    <property type="match status" value="1"/>
</dbReference>
<dbReference type="HOGENOM" id="CLU_227856_0_0_9"/>
<dbReference type="InterPro" id="IPR003591">
    <property type="entry name" value="Leu-rich_rpt_typical-subtyp"/>
</dbReference>
<dbReference type="KEGG" id="hpk:Hprae_1145"/>
<evidence type="ECO:0000259" key="6">
    <source>
        <dbReference type="PROSITE" id="PS50093"/>
    </source>
</evidence>
<dbReference type="Pfam" id="PF13205">
    <property type="entry name" value="Big_5"/>
    <property type="match status" value="3"/>
</dbReference>
<dbReference type="SUPFAM" id="SSF117074">
    <property type="entry name" value="Hypothetical protein PA1324"/>
    <property type="match status" value="1"/>
</dbReference>